<dbReference type="InterPro" id="IPR036640">
    <property type="entry name" value="ABC1_TM_sf"/>
</dbReference>
<dbReference type="Proteomes" id="UP000198970">
    <property type="component" value="Chromosome I"/>
</dbReference>
<accession>A0ABY1C4W6</accession>
<feature type="transmembrane region" description="Helical" evidence="7">
    <location>
        <begin position="243"/>
        <end position="266"/>
    </location>
</feature>
<dbReference type="Pfam" id="PF00664">
    <property type="entry name" value="ABC_membrane"/>
    <property type="match status" value="1"/>
</dbReference>
<dbReference type="Pfam" id="PF00005">
    <property type="entry name" value="ABC_tran"/>
    <property type="match status" value="1"/>
</dbReference>
<proteinExistence type="predicted"/>
<dbReference type="PROSITE" id="PS50929">
    <property type="entry name" value="ABC_TM1F"/>
    <property type="match status" value="1"/>
</dbReference>
<dbReference type="CDD" id="cd18544">
    <property type="entry name" value="ABC_6TM_TmrA_like"/>
    <property type="match status" value="1"/>
</dbReference>
<dbReference type="Gene3D" id="1.20.1560.10">
    <property type="entry name" value="ABC transporter type 1, transmembrane domain"/>
    <property type="match status" value="1"/>
</dbReference>
<evidence type="ECO:0000256" key="1">
    <source>
        <dbReference type="ARBA" id="ARBA00004651"/>
    </source>
</evidence>
<evidence type="ECO:0000313" key="10">
    <source>
        <dbReference type="EMBL" id="SET66743.1"/>
    </source>
</evidence>
<dbReference type="InterPro" id="IPR027417">
    <property type="entry name" value="P-loop_NTPase"/>
</dbReference>
<dbReference type="RefSeq" id="WP_100041712.1">
    <property type="nucleotide sequence ID" value="NZ_LT630003.1"/>
</dbReference>
<evidence type="ECO:0000313" key="11">
    <source>
        <dbReference type="Proteomes" id="UP000198970"/>
    </source>
</evidence>
<keyword evidence="2 7" id="KW-0812">Transmembrane</keyword>
<feature type="domain" description="ABC transmembrane type-1" evidence="9">
    <location>
        <begin position="23"/>
        <end position="306"/>
    </location>
</feature>
<dbReference type="PANTHER" id="PTHR43394">
    <property type="entry name" value="ATP-DEPENDENT PERMEASE MDL1, MITOCHONDRIAL"/>
    <property type="match status" value="1"/>
</dbReference>
<keyword evidence="11" id="KW-1185">Reference proteome</keyword>
<sequence>MKNKNSLGSVLRKIISSSKWMTLMTVIIIAGAIATALLPPLVLEHIVNRLTAHQPIPLYLALIYFGLLALSGLLESGQNVMITVFGQKVTHGLRSEMCAKLQRLPAAYFARHEAGKTTSRFVNDVDVVDSLFTNGIISMFADACKVLSILAVIFYKSMGLGILMLWVTPLLFVMTRLFQKRILKAQLANRAAVGKVNNHVPETIRTIRMIRTLFRQKYMEQKYDDYIEESYHATDKSNLYDSIYSPIVIFISSCVIAVMMICAALGGQVQQFFGVTVGTAVAIIAYVNKVFDPLESIGMEIQNIQSAVAGVKRINEFLNEPEREKTDESVTGKGPIPNTKPCIFFDHVSFCYDKENTVLNDLCFKVESGEAVTLVGRTGAGKSTIFRLLLGLYCPNEGRVLVDGVEASKIPDTRKRKLFGYVEQSFHSVSGTMAEQISLFDPAISQKQVEDAARLVGLHESILALPEGYNTPVEKAIFSQGQFQLLSIARAVAASPEILLLDEITASLDSDTERRVLDALERACEGRTVLSISHRLHVNTRNHRIIEIGSKCL</sequence>
<dbReference type="InterPro" id="IPR011527">
    <property type="entry name" value="ABC1_TM_dom"/>
</dbReference>
<feature type="transmembrane region" description="Helical" evidence="7">
    <location>
        <begin position="272"/>
        <end position="291"/>
    </location>
</feature>
<keyword evidence="6 7" id="KW-0472">Membrane</keyword>
<keyword evidence="4" id="KW-0067">ATP-binding</keyword>
<dbReference type="InterPro" id="IPR003593">
    <property type="entry name" value="AAA+_ATPase"/>
</dbReference>
<protein>
    <submittedName>
        <fullName evidence="10">ABC-type multidrug transport system, ATPase and permease component</fullName>
    </submittedName>
</protein>
<keyword evidence="5 7" id="KW-1133">Transmembrane helix</keyword>
<dbReference type="PROSITE" id="PS00211">
    <property type="entry name" value="ABC_TRANSPORTER_1"/>
    <property type="match status" value="1"/>
</dbReference>
<organism evidence="10 11">
    <name type="scientific">Lacrimispora sphenoides JCM 1415</name>
    <dbReference type="NCBI Taxonomy" id="1297793"/>
    <lineage>
        <taxon>Bacteria</taxon>
        <taxon>Bacillati</taxon>
        <taxon>Bacillota</taxon>
        <taxon>Clostridia</taxon>
        <taxon>Lachnospirales</taxon>
        <taxon>Lachnospiraceae</taxon>
        <taxon>Lacrimispora</taxon>
    </lineage>
</organism>
<dbReference type="SMART" id="SM00382">
    <property type="entry name" value="AAA"/>
    <property type="match status" value="1"/>
</dbReference>
<evidence type="ECO:0000256" key="4">
    <source>
        <dbReference type="ARBA" id="ARBA00022840"/>
    </source>
</evidence>
<evidence type="ECO:0000256" key="2">
    <source>
        <dbReference type="ARBA" id="ARBA00022692"/>
    </source>
</evidence>
<feature type="transmembrane region" description="Helical" evidence="7">
    <location>
        <begin position="55"/>
        <end position="74"/>
    </location>
</feature>
<feature type="domain" description="ABC transporter" evidence="8">
    <location>
        <begin position="343"/>
        <end position="553"/>
    </location>
</feature>
<evidence type="ECO:0000256" key="7">
    <source>
        <dbReference type="SAM" id="Phobius"/>
    </source>
</evidence>
<dbReference type="InterPro" id="IPR039421">
    <property type="entry name" value="Type_1_exporter"/>
</dbReference>
<dbReference type="SUPFAM" id="SSF52540">
    <property type="entry name" value="P-loop containing nucleoside triphosphate hydrolases"/>
    <property type="match status" value="1"/>
</dbReference>
<evidence type="ECO:0000256" key="6">
    <source>
        <dbReference type="ARBA" id="ARBA00023136"/>
    </source>
</evidence>
<dbReference type="InterPro" id="IPR017871">
    <property type="entry name" value="ABC_transporter-like_CS"/>
</dbReference>
<gene>
    <name evidence="10" type="ORF">SAMN02745906_0993</name>
</gene>
<comment type="subcellular location">
    <subcellularLocation>
        <location evidence="1">Cell membrane</location>
        <topology evidence="1">Multi-pass membrane protein</topology>
    </subcellularLocation>
</comment>
<feature type="transmembrane region" description="Helical" evidence="7">
    <location>
        <begin position="20"/>
        <end position="43"/>
    </location>
</feature>
<dbReference type="InterPro" id="IPR003439">
    <property type="entry name" value="ABC_transporter-like_ATP-bd"/>
</dbReference>
<evidence type="ECO:0000256" key="3">
    <source>
        <dbReference type="ARBA" id="ARBA00022741"/>
    </source>
</evidence>
<name>A0ABY1C4W6_9FIRM</name>
<dbReference type="EMBL" id="LT630003">
    <property type="protein sequence ID" value="SET66743.1"/>
    <property type="molecule type" value="Genomic_DNA"/>
</dbReference>
<dbReference type="PROSITE" id="PS50893">
    <property type="entry name" value="ABC_TRANSPORTER_2"/>
    <property type="match status" value="1"/>
</dbReference>
<dbReference type="Gene3D" id="3.40.50.300">
    <property type="entry name" value="P-loop containing nucleotide triphosphate hydrolases"/>
    <property type="match status" value="1"/>
</dbReference>
<evidence type="ECO:0000256" key="5">
    <source>
        <dbReference type="ARBA" id="ARBA00022989"/>
    </source>
</evidence>
<keyword evidence="3" id="KW-0547">Nucleotide-binding</keyword>
<evidence type="ECO:0000259" key="8">
    <source>
        <dbReference type="PROSITE" id="PS50893"/>
    </source>
</evidence>
<dbReference type="SUPFAM" id="SSF90123">
    <property type="entry name" value="ABC transporter transmembrane region"/>
    <property type="match status" value="1"/>
</dbReference>
<evidence type="ECO:0000259" key="9">
    <source>
        <dbReference type="PROSITE" id="PS50929"/>
    </source>
</evidence>
<reference evidence="10 11" key="1">
    <citation type="submission" date="2016-10" db="EMBL/GenBank/DDBJ databases">
        <authorList>
            <person name="Varghese N."/>
            <person name="Submissions S."/>
        </authorList>
    </citation>
    <scope>NUCLEOTIDE SEQUENCE [LARGE SCALE GENOMIC DNA]</scope>
    <source>
        <strain evidence="10 11">ATCC 19403</strain>
    </source>
</reference>
<dbReference type="PANTHER" id="PTHR43394:SF1">
    <property type="entry name" value="ATP-BINDING CASSETTE SUB-FAMILY B MEMBER 10, MITOCHONDRIAL"/>
    <property type="match status" value="1"/>
</dbReference>